<dbReference type="Pfam" id="PF12804">
    <property type="entry name" value="NTP_transf_3"/>
    <property type="match status" value="1"/>
</dbReference>
<evidence type="ECO:0000313" key="3">
    <source>
        <dbReference type="EMBL" id="SHE91685.1"/>
    </source>
</evidence>
<dbReference type="OrthoDB" id="9779263at2"/>
<keyword evidence="4" id="KW-1185">Reference proteome</keyword>
<dbReference type="GO" id="GO:0016779">
    <property type="term" value="F:nucleotidyltransferase activity"/>
    <property type="evidence" value="ECO:0007669"/>
    <property type="project" value="UniProtKB-KW"/>
</dbReference>
<dbReference type="PANTHER" id="PTHR43777">
    <property type="entry name" value="MOLYBDENUM COFACTOR CYTIDYLYLTRANSFERASE"/>
    <property type="match status" value="1"/>
</dbReference>
<sequence>MSTIPIILLAAGRSSRMGGTDKLMQKIDGQPLLRRTVKIARAVAPVIVALPPAPHPRHDALAGLDVRQVPVADAKEGMNASLRAALKHVPDTADAAMILLADLPDLTADDLAKVLRSVSENPGCLIWRGSASDGTPGHPVVFASCLFPQLRTLTGDSGAQSVVRAHRDKVHIEPLPGTHATRDLDTPRDWAAWRARRQAKN</sequence>
<dbReference type="RefSeq" id="WP_149775882.1">
    <property type="nucleotide sequence ID" value="NZ_FQVK01000011.1"/>
</dbReference>
<dbReference type="Proteomes" id="UP000325134">
    <property type="component" value="Unassembled WGS sequence"/>
</dbReference>
<dbReference type="PANTHER" id="PTHR43777:SF1">
    <property type="entry name" value="MOLYBDENUM COFACTOR CYTIDYLYLTRANSFERASE"/>
    <property type="match status" value="1"/>
</dbReference>
<dbReference type="AlphaFoldDB" id="A0A1M4XE04"/>
<dbReference type="InterPro" id="IPR025877">
    <property type="entry name" value="MobA-like_NTP_Trfase"/>
</dbReference>
<evidence type="ECO:0000259" key="2">
    <source>
        <dbReference type="Pfam" id="PF12804"/>
    </source>
</evidence>
<organism evidence="3 4">
    <name type="scientific">Ruegeria intermedia</name>
    <dbReference type="NCBI Taxonomy" id="996115"/>
    <lineage>
        <taxon>Bacteria</taxon>
        <taxon>Pseudomonadati</taxon>
        <taxon>Pseudomonadota</taxon>
        <taxon>Alphaproteobacteria</taxon>
        <taxon>Rhodobacterales</taxon>
        <taxon>Roseobacteraceae</taxon>
        <taxon>Ruegeria</taxon>
    </lineage>
</organism>
<accession>A0A1M4XE04</accession>
<keyword evidence="1" id="KW-0460">Magnesium</keyword>
<dbReference type="CDD" id="cd04182">
    <property type="entry name" value="GT_2_like_f"/>
    <property type="match status" value="1"/>
</dbReference>
<evidence type="ECO:0000313" key="4">
    <source>
        <dbReference type="Proteomes" id="UP000325134"/>
    </source>
</evidence>
<evidence type="ECO:0000256" key="1">
    <source>
        <dbReference type="ARBA" id="ARBA00022842"/>
    </source>
</evidence>
<gene>
    <name evidence="3" type="ORF">SAMN05444279_11191</name>
</gene>
<reference evidence="3 4" key="1">
    <citation type="submission" date="2016-11" db="EMBL/GenBank/DDBJ databases">
        <authorList>
            <person name="Varghese N."/>
            <person name="Submissions S."/>
        </authorList>
    </citation>
    <scope>NUCLEOTIDE SEQUENCE [LARGE SCALE GENOMIC DNA]</scope>
    <source>
        <strain evidence="3 4">DSM 29341</strain>
    </source>
</reference>
<dbReference type="InterPro" id="IPR029044">
    <property type="entry name" value="Nucleotide-diphossugar_trans"/>
</dbReference>
<dbReference type="Gene3D" id="3.90.550.10">
    <property type="entry name" value="Spore Coat Polysaccharide Biosynthesis Protein SpsA, Chain A"/>
    <property type="match status" value="1"/>
</dbReference>
<proteinExistence type="predicted"/>
<protein>
    <submittedName>
        <fullName evidence="3">CTP:molybdopterin cytidylyltransferase MocA</fullName>
    </submittedName>
</protein>
<feature type="domain" description="MobA-like NTP transferase" evidence="2">
    <location>
        <begin position="7"/>
        <end position="168"/>
    </location>
</feature>
<dbReference type="EMBL" id="FQVK01000011">
    <property type="protein sequence ID" value="SHE91685.1"/>
    <property type="molecule type" value="Genomic_DNA"/>
</dbReference>
<dbReference type="SUPFAM" id="SSF53448">
    <property type="entry name" value="Nucleotide-diphospho-sugar transferases"/>
    <property type="match status" value="1"/>
</dbReference>
<keyword evidence="3" id="KW-0548">Nucleotidyltransferase</keyword>
<keyword evidence="3" id="KW-0808">Transferase</keyword>
<name>A0A1M4XE04_9RHOB</name>